<evidence type="ECO:0000313" key="3">
    <source>
        <dbReference type="Proteomes" id="UP001304515"/>
    </source>
</evidence>
<protein>
    <submittedName>
        <fullName evidence="1">Uncharacterized protein</fullName>
    </submittedName>
</protein>
<name>A0AA96EZY9_9FLAO</name>
<evidence type="ECO:0000313" key="1">
    <source>
        <dbReference type="EMBL" id="WNM18620.1"/>
    </source>
</evidence>
<dbReference type="RefSeq" id="WP_313322671.1">
    <property type="nucleotide sequence ID" value="NZ_CP134878.1"/>
</dbReference>
<dbReference type="Proteomes" id="UP001304515">
    <property type="component" value="Chromosome"/>
</dbReference>
<accession>A0AA96F2F4</accession>
<keyword evidence="3" id="KW-1185">Reference proteome</keyword>
<reference evidence="1 3" key="1">
    <citation type="submission" date="2023-09" db="EMBL/GenBank/DDBJ databases">
        <title>Flavobacterium sp. a novel bacteria isolate from Pepper rhizosphere.</title>
        <authorList>
            <person name="Peng Y."/>
            <person name="Lee J."/>
        </authorList>
    </citation>
    <scope>NUCLEOTIDE SEQUENCE</scope>
    <source>
        <strain evidence="1">PMR2A8</strain>
        <strain evidence="2 3">PMTSA4</strain>
    </source>
</reference>
<dbReference type="KEGG" id="fcj:RN605_04740"/>
<dbReference type="EMBL" id="CP134890">
    <property type="protein sequence ID" value="WNM22671.1"/>
    <property type="molecule type" value="Genomic_DNA"/>
</dbReference>
<accession>A0AA96EZY9</accession>
<gene>
    <name evidence="2" type="ORF">RN605_04740</name>
    <name evidence="1" type="ORF">RN608_11440</name>
</gene>
<dbReference type="EMBL" id="CP134878">
    <property type="protein sequence ID" value="WNM18620.1"/>
    <property type="molecule type" value="Genomic_DNA"/>
</dbReference>
<sequence length="130" mass="15235">MYDLLKSIAENNDWVFEYGREDFLNLNNNMEPNKIYLFVQPIEIDSRFSDAGIESQTYNVKLMLVIPSNLSETYQFRYENYIKPLLDDSKKLIIDGINCNNLDIQFLKTIEVINYFDFNADGLIINLSAK</sequence>
<evidence type="ECO:0000313" key="2">
    <source>
        <dbReference type="EMBL" id="WNM22671.1"/>
    </source>
</evidence>
<dbReference type="AlphaFoldDB" id="A0AA96EZY9"/>
<organism evidence="1">
    <name type="scientific">Flavobacterium capsici</name>
    <dbReference type="NCBI Taxonomy" id="3075618"/>
    <lineage>
        <taxon>Bacteria</taxon>
        <taxon>Pseudomonadati</taxon>
        <taxon>Bacteroidota</taxon>
        <taxon>Flavobacteriia</taxon>
        <taxon>Flavobacteriales</taxon>
        <taxon>Flavobacteriaceae</taxon>
        <taxon>Flavobacterium</taxon>
    </lineage>
</organism>
<proteinExistence type="predicted"/>